<dbReference type="Gene3D" id="3.30.2350.10">
    <property type="entry name" value="Pseudouridine synthase"/>
    <property type="match status" value="1"/>
</dbReference>
<comment type="function">
    <text evidence="4">Responsible for synthesis of pseudouridine from uracil.</text>
</comment>
<keyword evidence="2 4" id="KW-0413">Isomerase</keyword>
<comment type="similarity">
    <text evidence="1 4">Belongs to the pseudouridine synthase RluA family.</text>
</comment>
<dbReference type="PROSITE" id="PS01129">
    <property type="entry name" value="PSI_RLU"/>
    <property type="match status" value="1"/>
</dbReference>
<dbReference type="InterPro" id="IPR050188">
    <property type="entry name" value="RluA_PseudoU_synthase"/>
</dbReference>
<evidence type="ECO:0000256" key="2">
    <source>
        <dbReference type="ARBA" id="ARBA00023235"/>
    </source>
</evidence>
<dbReference type="CDD" id="cd02869">
    <property type="entry name" value="PseudoU_synth_RluA_like"/>
    <property type="match status" value="1"/>
</dbReference>
<evidence type="ECO:0000256" key="1">
    <source>
        <dbReference type="ARBA" id="ARBA00010876"/>
    </source>
</evidence>
<dbReference type="Pfam" id="PF00849">
    <property type="entry name" value="PseudoU_synth_2"/>
    <property type="match status" value="1"/>
</dbReference>
<feature type="active site" evidence="3">
    <location>
        <position position="131"/>
    </location>
</feature>
<dbReference type="PANTHER" id="PTHR21600:SF44">
    <property type="entry name" value="RIBOSOMAL LARGE SUBUNIT PSEUDOURIDINE SYNTHASE D"/>
    <property type="match status" value="1"/>
</dbReference>
<dbReference type="RefSeq" id="WP_091460684.1">
    <property type="nucleotide sequence ID" value="NZ_FNPD01000003.1"/>
</dbReference>
<evidence type="ECO:0000256" key="3">
    <source>
        <dbReference type="PIRSR" id="PIRSR606225-1"/>
    </source>
</evidence>
<comment type="catalytic activity">
    <reaction evidence="4">
        <text>a uridine in RNA = a pseudouridine in RNA</text>
        <dbReference type="Rhea" id="RHEA:48348"/>
        <dbReference type="Rhea" id="RHEA-COMP:12068"/>
        <dbReference type="Rhea" id="RHEA-COMP:12069"/>
        <dbReference type="ChEBI" id="CHEBI:65314"/>
        <dbReference type="ChEBI" id="CHEBI:65315"/>
    </reaction>
</comment>
<organism evidence="6 7">
    <name type="scientific">Acetomicrobium thermoterrenum DSM 13490</name>
    <dbReference type="NCBI Taxonomy" id="1120987"/>
    <lineage>
        <taxon>Bacteria</taxon>
        <taxon>Thermotogati</taxon>
        <taxon>Synergistota</taxon>
        <taxon>Synergistia</taxon>
        <taxon>Synergistales</taxon>
        <taxon>Acetomicrobiaceae</taxon>
        <taxon>Acetomicrobium</taxon>
    </lineage>
</organism>
<proteinExistence type="inferred from homology"/>
<reference evidence="7" key="1">
    <citation type="submission" date="2016-10" db="EMBL/GenBank/DDBJ databases">
        <authorList>
            <person name="Varghese N."/>
            <person name="Submissions S."/>
        </authorList>
    </citation>
    <scope>NUCLEOTIDE SEQUENCE [LARGE SCALE GENOMIC DNA]</scope>
    <source>
        <strain evidence="7">DSM 13490</strain>
    </source>
</reference>
<gene>
    <name evidence="6" type="ORF">SAMN03080603_00747</name>
</gene>
<dbReference type="EC" id="5.4.99.-" evidence="4"/>
<feature type="domain" description="Pseudouridine synthase RsuA/RluA-like" evidence="5">
    <location>
        <begin position="82"/>
        <end position="234"/>
    </location>
</feature>
<dbReference type="AlphaFoldDB" id="A0A1H3ESM6"/>
<dbReference type="InterPro" id="IPR020103">
    <property type="entry name" value="PsdUridine_synth_cat_dom_sf"/>
</dbReference>
<dbReference type="InterPro" id="IPR006145">
    <property type="entry name" value="PsdUridine_synth_RsuA/RluA"/>
</dbReference>
<dbReference type="GO" id="GO:0140098">
    <property type="term" value="F:catalytic activity, acting on RNA"/>
    <property type="evidence" value="ECO:0007669"/>
    <property type="project" value="UniProtKB-ARBA"/>
</dbReference>
<protein>
    <recommendedName>
        <fullName evidence="4">Pseudouridine synthase</fullName>
        <ecNumber evidence="4">5.4.99.-</ecNumber>
    </recommendedName>
</protein>
<dbReference type="InterPro" id="IPR006224">
    <property type="entry name" value="PsdUridine_synth_RluA-like_CS"/>
</dbReference>
<evidence type="ECO:0000256" key="4">
    <source>
        <dbReference type="RuleBase" id="RU362028"/>
    </source>
</evidence>
<accession>A0A1H3ESM6</accession>
<keyword evidence="7" id="KW-1185">Reference proteome</keyword>
<dbReference type="EMBL" id="FNPD01000003">
    <property type="protein sequence ID" value="SDX81088.1"/>
    <property type="molecule type" value="Genomic_DNA"/>
</dbReference>
<name>A0A1H3ESM6_9BACT</name>
<dbReference type="GO" id="GO:0009982">
    <property type="term" value="F:pseudouridine synthase activity"/>
    <property type="evidence" value="ECO:0007669"/>
    <property type="project" value="InterPro"/>
</dbReference>
<dbReference type="GO" id="GO:0003723">
    <property type="term" value="F:RNA binding"/>
    <property type="evidence" value="ECO:0007669"/>
    <property type="project" value="InterPro"/>
</dbReference>
<sequence length="299" mass="33885">MAEKVEVVVSDEFIGERLDVAVSKITARSRSQIQRALREAGFKPSMKVREAMNLELSFHDEKKEATLEPEPVNFEVLYEDADIIVIDKPAPLVVHPAVGHWYGTLVHGLVYRYPELADSDMRRPGIVHRLDAGTSGLMVIARNLFSKQKLTDAFKARSVKKEYLTLVYGHLNKEKGTIASPIGRHPKNRLKMAVVSGGREAVTEYEVLWSNDKFSFLRCTIHTGRTHQIRVHLKDMGCPIVGDRLYGCNLKAEWVPKDRFFLHAWKLAFPHPGNGRIMTFRSFLPLELKKALLGARSTN</sequence>
<dbReference type="PANTHER" id="PTHR21600">
    <property type="entry name" value="MITOCHONDRIAL RNA PSEUDOURIDINE SYNTHASE"/>
    <property type="match status" value="1"/>
</dbReference>
<evidence type="ECO:0000313" key="7">
    <source>
        <dbReference type="Proteomes" id="UP000199266"/>
    </source>
</evidence>
<dbReference type="SUPFAM" id="SSF55120">
    <property type="entry name" value="Pseudouridine synthase"/>
    <property type="match status" value="1"/>
</dbReference>
<evidence type="ECO:0000313" key="6">
    <source>
        <dbReference type="EMBL" id="SDX81088.1"/>
    </source>
</evidence>
<dbReference type="GO" id="GO:0000455">
    <property type="term" value="P:enzyme-directed rRNA pseudouridine synthesis"/>
    <property type="evidence" value="ECO:0007669"/>
    <property type="project" value="TreeGrafter"/>
</dbReference>
<dbReference type="Proteomes" id="UP000199266">
    <property type="component" value="Unassembled WGS sequence"/>
</dbReference>
<dbReference type="NCBIfam" id="TIGR00005">
    <property type="entry name" value="rluA_subfam"/>
    <property type="match status" value="1"/>
</dbReference>
<dbReference type="InterPro" id="IPR006225">
    <property type="entry name" value="PsdUridine_synth_RluC/D"/>
</dbReference>
<evidence type="ECO:0000259" key="5">
    <source>
        <dbReference type="Pfam" id="PF00849"/>
    </source>
</evidence>